<dbReference type="SUPFAM" id="SSF49899">
    <property type="entry name" value="Concanavalin A-like lectins/glucanases"/>
    <property type="match status" value="1"/>
</dbReference>
<evidence type="ECO:0000256" key="2">
    <source>
        <dbReference type="SAM" id="Phobius"/>
    </source>
</evidence>
<keyword evidence="2" id="KW-0812">Transmembrane</keyword>
<dbReference type="VEuPathDB" id="TrichDB:TRFO_23046"/>
<dbReference type="GeneID" id="94837626"/>
<sequence length="433" mass="49098">MFSFFLFALIKSQDEFGPPMGKLIKNVDSYSGSWEISNDSDYVNNQIVLIPENSTTGRGYAWRLRRPPNNTWDASFRFKVSNISKSAITKIGVYLTEDFGASGSCFGGPCIFHGVAVMAQIYHGMLTFEVRRNDGTINYTKSSILPTMDISSNCNEFTITVQNLKENFIKIFTIVNGKNDVLHMGPIYIPYEKNWFSITADNNKTINEVVLTHARTSFKDEVFNFNEVEYDGFGQFSKEQLMAESNNNQPASVSEFDPESGLNHTEFSRISRVLVRMKNNRQLDINADAILEGIIEIYNVLNLSCTMKSTTEVIQLVVHPFTDSWARRIYSAVEETGELREELSNQLKSAEKALNAFKGRLFKDFTKLNTTIEEIQHSLIENIQNSSKIVDVLKKKERVAKGSKLVQFLTYFAIIEVVGTIAAAFKYIKTARH</sequence>
<feature type="transmembrane region" description="Helical" evidence="2">
    <location>
        <begin position="408"/>
        <end position="428"/>
    </location>
</feature>
<comment type="caution">
    <text evidence="4">The sequence shown here is derived from an EMBL/GenBank/DDBJ whole genome shotgun (WGS) entry which is preliminary data.</text>
</comment>
<gene>
    <name evidence="4" type="ORF">TRFO_23046</name>
</gene>
<dbReference type="EMBL" id="MLAK01000667">
    <property type="protein sequence ID" value="OHT08444.1"/>
    <property type="molecule type" value="Genomic_DNA"/>
</dbReference>
<keyword evidence="1" id="KW-0175">Coiled coil</keyword>
<dbReference type="OrthoDB" id="270293at2759"/>
<keyword evidence="2" id="KW-0472">Membrane</keyword>
<protein>
    <recommendedName>
        <fullName evidence="3">L-type lectin-like domain-containing protein</fullName>
    </recommendedName>
</protein>
<dbReference type="GO" id="GO:0016020">
    <property type="term" value="C:membrane"/>
    <property type="evidence" value="ECO:0007669"/>
    <property type="project" value="InterPro"/>
</dbReference>
<dbReference type="RefSeq" id="XP_068361580.1">
    <property type="nucleotide sequence ID" value="XM_068502922.1"/>
</dbReference>
<reference evidence="4" key="1">
    <citation type="submission" date="2016-10" db="EMBL/GenBank/DDBJ databases">
        <authorList>
            <person name="Benchimol M."/>
            <person name="Almeida L.G."/>
            <person name="Vasconcelos A.T."/>
            <person name="Perreira-Neves A."/>
            <person name="Rosa I.A."/>
            <person name="Tasca T."/>
            <person name="Bogo M.R."/>
            <person name="de Souza W."/>
        </authorList>
    </citation>
    <scope>NUCLEOTIDE SEQUENCE [LARGE SCALE GENOMIC DNA]</scope>
    <source>
        <strain evidence="4">K</strain>
    </source>
</reference>
<dbReference type="AlphaFoldDB" id="A0A1J4KFA0"/>
<proteinExistence type="predicted"/>
<feature type="coiled-coil region" evidence="1">
    <location>
        <begin position="333"/>
        <end position="360"/>
    </location>
</feature>
<dbReference type="InterPro" id="IPR005052">
    <property type="entry name" value="Lectin_leg"/>
</dbReference>
<evidence type="ECO:0000313" key="4">
    <source>
        <dbReference type="EMBL" id="OHT08444.1"/>
    </source>
</evidence>
<dbReference type="InterPro" id="IPR013320">
    <property type="entry name" value="ConA-like_dom_sf"/>
</dbReference>
<evidence type="ECO:0000313" key="5">
    <source>
        <dbReference type="Proteomes" id="UP000179807"/>
    </source>
</evidence>
<feature type="domain" description="L-type lectin-like" evidence="3">
    <location>
        <begin position="31"/>
        <end position="154"/>
    </location>
</feature>
<keyword evidence="2" id="KW-1133">Transmembrane helix</keyword>
<dbReference type="Proteomes" id="UP000179807">
    <property type="component" value="Unassembled WGS sequence"/>
</dbReference>
<accession>A0A1J4KFA0</accession>
<dbReference type="Pfam" id="PF03388">
    <property type="entry name" value="Lectin_leg-like"/>
    <property type="match status" value="1"/>
</dbReference>
<evidence type="ECO:0000259" key="3">
    <source>
        <dbReference type="Pfam" id="PF03388"/>
    </source>
</evidence>
<evidence type="ECO:0000256" key="1">
    <source>
        <dbReference type="SAM" id="Coils"/>
    </source>
</evidence>
<keyword evidence="5" id="KW-1185">Reference proteome</keyword>
<name>A0A1J4KFA0_9EUKA</name>
<organism evidence="4 5">
    <name type="scientific">Tritrichomonas foetus</name>
    <dbReference type="NCBI Taxonomy" id="1144522"/>
    <lineage>
        <taxon>Eukaryota</taxon>
        <taxon>Metamonada</taxon>
        <taxon>Parabasalia</taxon>
        <taxon>Tritrichomonadida</taxon>
        <taxon>Tritrichomonadidae</taxon>
        <taxon>Tritrichomonas</taxon>
    </lineage>
</organism>
<dbReference type="Gene3D" id="2.60.120.200">
    <property type="match status" value="1"/>
</dbReference>